<name>A0A8C3P7E2_CHRPI</name>
<dbReference type="Gene3D" id="2.60.40.10">
    <property type="entry name" value="Immunoglobulins"/>
    <property type="match status" value="1"/>
</dbReference>
<protein>
    <recommendedName>
        <fullName evidence="1">Ig-like domain-containing protein</fullName>
    </recommendedName>
</protein>
<dbReference type="InterPro" id="IPR003599">
    <property type="entry name" value="Ig_sub"/>
</dbReference>
<proteinExistence type="predicted"/>
<dbReference type="SMART" id="SM00406">
    <property type="entry name" value="IGv"/>
    <property type="match status" value="1"/>
</dbReference>
<keyword evidence="3" id="KW-1185">Reference proteome</keyword>
<dbReference type="OMA" id="RCDIEMT"/>
<accession>A0A8C3P7E2</accession>
<dbReference type="PANTHER" id="PTHR23267">
    <property type="entry name" value="IMMUNOGLOBULIN LIGHT CHAIN"/>
    <property type="match status" value="1"/>
</dbReference>
<dbReference type="Proteomes" id="UP000694380">
    <property type="component" value="Unplaced"/>
</dbReference>
<dbReference type="InterPro" id="IPR013106">
    <property type="entry name" value="Ig_V-set"/>
</dbReference>
<feature type="domain" description="Ig-like" evidence="1">
    <location>
        <begin position="11"/>
        <end position="120"/>
    </location>
</feature>
<dbReference type="InterPro" id="IPR036179">
    <property type="entry name" value="Ig-like_dom_sf"/>
</dbReference>
<dbReference type="SMART" id="SM00409">
    <property type="entry name" value="IG"/>
    <property type="match status" value="1"/>
</dbReference>
<dbReference type="Pfam" id="PF07686">
    <property type="entry name" value="V-set"/>
    <property type="match status" value="1"/>
</dbReference>
<sequence length="137" mass="14727">HDLRIPLGSSGQIVMTQSPESLTVTPGDKITINCKASSDPLTYVAWYQQKSGQPPKLLIYAVSTRSSRQTGVPARFSSSGYGTDFTFTISSVENDDAGDYYCQQSDRTPLTVLQTNTKTSPCCTVCSARAICSTAVT</sequence>
<dbReference type="SUPFAM" id="SSF48726">
    <property type="entry name" value="Immunoglobulin"/>
    <property type="match status" value="1"/>
</dbReference>
<dbReference type="GeneTree" id="ENSGT00940000154869"/>
<evidence type="ECO:0000313" key="2">
    <source>
        <dbReference type="Ensembl" id="ENSCPBP00000021227.1"/>
    </source>
</evidence>
<evidence type="ECO:0000259" key="1">
    <source>
        <dbReference type="PROSITE" id="PS50835"/>
    </source>
</evidence>
<dbReference type="InterPro" id="IPR013783">
    <property type="entry name" value="Ig-like_fold"/>
</dbReference>
<dbReference type="FunFam" id="2.60.40.10:FF:001230">
    <property type="entry name" value="Immunoglobulin kappa variable 8-16"/>
    <property type="match status" value="1"/>
</dbReference>
<reference evidence="2" key="2">
    <citation type="submission" date="2025-09" db="UniProtKB">
        <authorList>
            <consortium name="Ensembl"/>
        </authorList>
    </citation>
    <scope>IDENTIFICATION</scope>
</reference>
<dbReference type="PROSITE" id="PS50835">
    <property type="entry name" value="IG_LIKE"/>
    <property type="match status" value="1"/>
</dbReference>
<dbReference type="Ensembl" id="ENSCPBT00000024978.1">
    <property type="protein sequence ID" value="ENSCPBP00000021227.1"/>
    <property type="gene ID" value="ENSCPBG00000015253.1"/>
</dbReference>
<organism evidence="2 3">
    <name type="scientific">Chrysemys picta bellii</name>
    <name type="common">Western painted turtle</name>
    <name type="synonym">Emys bellii</name>
    <dbReference type="NCBI Taxonomy" id="8478"/>
    <lineage>
        <taxon>Eukaryota</taxon>
        <taxon>Metazoa</taxon>
        <taxon>Chordata</taxon>
        <taxon>Craniata</taxon>
        <taxon>Vertebrata</taxon>
        <taxon>Euteleostomi</taxon>
        <taxon>Archelosauria</taxon>
        <taxon>Testudinata</taxon>
        <taxon>Testudines</taxon>
        <taxon>Cryptodira</taxon>
        <taxon>Durocryptodira</taxon>
        <taxon>Testudinoidea</taxon>
        <taxon>Emydidae</taxon>
        <taxon>Chrysemys</taxon>
    </lineage>
</organism>
<reference evidence="2" key="1">
    <citation type="submission" date="2025-08" db="UniProtKB">
        <authorList>
            <consortium name="Ensembl"/>
        </authorList>
    </citation>
    <scope>IDENTIFICATION</scope>
</reference>
<evidence type="ECO:0000313" key="3">
    <source>
        <dbReference type="Proteomes" id="UP000694380"/>
    </source>
</evidence>
<dbReference type="AlphaFoldDB" id="A0A8C3P7E2"/>
<dbReference type="InterPro" id="IPR050150">
    <property type="entry name" value="IgV_Light_Chain"/>
</dbReference>
<dbReference type="InterPro" id="IPR007110">
    <property type="entry name" value="Ig-like_dom"/>
</dbReference>